<comment type="caution">
    <text evidence="3">The sequence shown here is derived from an EMBL/GenBank/DDBJ whole genome shotgun (WGS) entry which is preliminary data.</text>
</comment>
<dbReference type="InterPro" id="IPR053140">
    <property type="entry name" value="GDSL_Rv0518-like"/>
</dbReference>
<dbReference type="InterPro" id="IPR036514">
    <property type="entry name" value="SGNH_hydro_sf"/>
</dbReference>
<name>A0A031JEP2_9SPHN</name>
<dbReference type="EMBL" id="JFYZ01000050">
    <property type="protein sequence ID" value="EZP72609.1"/>
    <property type="molecule type" value="Genomic_DNA"/>
</dbReference>
<dbReference type="Proteomes" id="UP000024329">
    <property type="component" value="Unassembled WGS sequence"/>
</dbReference>
<dbReference type="PATRIC" id="fig|158500.4.peg.5145"/>
<dbReference type="Pfam" id="PF13472">
    <property type="entry name" value="Lipase_GDSL_2"/>
    <property type="match status" value="1"/>
</dbReference>
<reference evidence="3 4" key="1">
    <citation type="submission" date="2014-03" db="EMBL/GenBank/DDBJ databases">
        <title>Whole genome sequence of Novosphingobium resinovorum KF1.</title>
        <authorList>
            <person name="Gan H.M."/>
            <person name="Gan H.Y."/>
            <person name="Chew T.H."/>
            <person name="Savka M.A."/>
        </authorList>
    </citation>
    <scope>NUCLEOTIDE SEQUENCE [LARGE SCALE GENOMIC DNA]</scope>
    <source>
        <strain evidence="3 4">KF1</strain>
    </source>
</reference>
<dbReference type="PANTHER" id="PTHR43784:SF2">
    <property type="entry name" value="GDSL-LIKE LIPASE_ACYLHYDROLASE, PUTATIVE (AFU_ORTHOLOGUE AFUA_2G00820)-RELATED"/>
    <property type="match status" value="1"/>
</dbReference>
<evidence type="ECO:0000259" key="2">
    <source>
        <dbReference type="Pfam" id="PF13472"/>
    </source>
</evidence>
<evidence type="ECO:0000313" key="3">
    <source>
        <dbReference type="EMBL" id="EZP72609.1"/>
    </source>
</evidence>
<dbReference type="Gene3D" id="3.40.50.1110">
    <property type="entry name" value="SGNH hydrolase"/>
    <property type="match status" value="1"/>
</dbReference>
<evidence type="ECO:0000313" key="4">
    <source>
        <dbReference type="Proteomes" id="UP000024329"/>
    </source>
</evidence>
<feature type="domain" description="SGNH hydrolase-type esterase" evidence="2">
    <location>
        <begin position="210"/>
        <end position="402"/>
    </location>
</feature>
<proteinExistence type="predicted"/>
<sequence>MADMLHPAAFAATLTAALALAAPLPVMAAPAATQCPWTAAWGSSQMPVNGDDRLPEAARRDVTLRQIVRPSIAGSELRIRLSNAFGEAPLVIESARLARAASPQHPALTAGSSVPLRFAGKERVVVPAGADWLSDPVRMPVAAFDDLAVSLHFAALPVQQTGHPGSRATSYWLSGDRTSDTAFAGAATTDHWYMLSGVEMRRCGASAIVALGDSITDGRGSTTNGNDRWTDVLARRLSGKSAVVNQGIGGNRVLLDGTGPNAVARFDRDVLSVHGVTDLIVLEGINDIGMLTRDAPATPEVHAALVAGVTAAYRQIVERAHARGIKVYGGTLLPFMGMEYYHPAAASEADRQAINAWIRTPGHFDAVIDFDAAMRDPARPDHLNPAYDGGDAIHPNPAGYKAMGEAVSLQLLK</sequence>
<gene>
    <name evidence="3" type="ORF">BV97_05067</name>
</gene>
<dbReference type="AlphaFoldDB" id="A0A031JEP2"/>
<organism evidence="3 4">
    <name type="scientific">Novosphingobium resinovorum</name>
    <dbReference type="NCBI Taxonomy" id="158500"/>
    <lineage>
        <taxon>Bacteria</taxon>
        <taxon>Pseudomonadati</taxon>
        <taxon>Pseudomonadota</taxon>
        <taxon>Alphaproteobacteria</taxon>
        <taxon>Sphingomonadales</taxon>
        <taxon>Sphingomonadaceae</taxon>
        <taxon>Novosphingobium</taxon>
    </lineage>
</organism>
<accession>A0A031JEP2</accession>
<dbReference type="PANTHER" id="PTHR43784">
    <property type="entry name" value="GDSL-LIKE LIPASE/ACYLHYDROLASE, PUTATIVE (AFU_ORTHOLOGUE AFUA_2G00820)-RELATED"/>
    <property type="match status" value="1"/>
</dbReference>
<keyword evidence="1" id="KW-0732">Signal</keyword>
<dbReference type="GO" id="GO:0016788">
    <property type="term" value="F:hydrolase activity, acting on ester bonds"/>
    <property type="evidence" value="ECO:0007669"/>
    <property type="project" value="UniProtKB-ARBA"/>
</dbReference>
<feature type="signal peptide" evidence="1">
    <location>
        <begin position="1"/>
        <end position="28"/>
    </location>
</feature>
<dbReference type="InterPro" id="IPR013830">
    <property type="entry name" value="SGNH_hydro"/>
</dbReference>
<protein>
    <submittedName>
        <fullName evidence="3">Putative esterase</fullName>
    </submittedName>
</protein>
<dbReference type="eggNOG" id="COG2755">
    <property type="taxonomic scope" value="Bacteria"/>
</dbReference>
<feature type="chain" id="PRO_5001551571" evidence="1">
    <location>
        <begin position="29"/>
        <end position="413"/>
    </location>
</feature>
<dbReference type="CDD" id="cd01830">
    <property type="entry name" value="XynE_like"/>
    <property type="match status" value="1"/>
</dbReference>
<dbReference type="SUPFAM" id="SSF52266">
    <property type="entry name" value="SGNH hydrolase"/>
    <property type="match status" value="1"/>
</dbReference>
<evidence type="ECO:0000256" key="1">
    <source>
        <dbReference type="SAM" id="SignalP"/>
    </source>
</evidence>